<sequence length="247" mass="27019">MTTAVASSSSMPENTTSNAHDGLLPCPAILPSGTDAFSVPPAEFLASRPDIHNLLAGAMVFRPILTSSPDLNWPWETLLLRRSASDSYPGKWEVPAGTADPKLDTNIVSTAVRELWEETGHRAHCVVCPVGLGIASNAGVWIDEEGRDAKMDPEQPICLVPCGGKTWAVVTFLVYVEPGKEWQEIKLRPEEHSEYAWVTEEEVKTGRMKSKKGASFDFVSEAMRLTIIEGFRLRKLVAEMGKAPRSA</sequence>
<comment type="caution">
    <text evidence="3">The sequence shown here is derived from an EMBL/GenBank/DDBJ whole genome shotgun (WGS) entry which is preliminary data.</text>
</comment>
<proteinExistence type="predicted"/>
<dbReference type="Proteomes" id="UP000766486">
    <property type="component" value="Unassembled WGS sequence"/>
</dbReference>
<feature type="region of interest" description="Disordered" evidence="1">
    <location>
        <begin position="1"/>
        <end position="22"/>
    </location>
</feature>
<protein>
    <recommendedName>
        <fullName evidence="2">Nudix hydrolase domain-containing protein</fullName>
    </recommendedName>
</protein>
<dbReference type="PANTHER" id="PTHR43736">
    <property type="entry name" value="ADP-RIBOSE PYROPHOSPHATASE"/>
    <property type="match status" value="1"/>
</dbReference>
<dbReference type="InterPro" id="IPR000086">
    <property type="entry name" value="NUDIX_hydrolase_dom"/>
</dbReference>
<dbReference type="InterPro" id="IPR015797">
    <property type="entry name" value="NUDIX_hydrolase-like_dom_sf"/>
</dbReference>
<dbReference type="SUPFAM" id="SSF55811">
    <property type="entry name" value="Nudix"/>
    <property type="match status" value="1"/>
</dbReference>
<dbReference type="PROSITE" id="PS51462">
    <property type="entry name" value="NUDIX"/>
    <property type="match status" value="1"/>
</dbReference>
<name>A0ABY6UM06_BIOOC</name>
<dbReference type="PANTHER" id="PTHR43736:SF1">
    <property type="entry name" value="DIHYDRONEOPTERIN TRIPHOSPHATE DIPHOSPHATASE"/>
    <property type="match status" value="1"/>
</dbReference>
<dbReference type="Pfam" id="PF00293">
    <property type="entry name" value="NUDIX"/>
    <property type="match status" value="1"/>
</dbReference>
<gene>
    <name evidence="3" type="ORF">CLO192961_LOCUS298464</name>
</gene>
<evidence type="ECO:0000256" key="1">
    <source>
        <dbReference type="SAM" id="MobiDB-lite"/>
    </source>
</evidence>
<dbReference type="Gene3D" id="3.90.79.10">
    <property type="entry name" value="Nucleoside Triphosphate Pyrophosphohydrolase"/>
    <property type="match status" value="1"/>
</dbReference>
<keyword evidence="4" id="KW-1185">Reference proteome</keyword>
<feature type="compositionally biased region" description="Polar residues" evidence="1">
    <location>
        <begin position="1"/>
        <end position="19"/>
    </location>
</feature>
<dbReference type="EMBL" id="CABFNS010000828">
    <property type="protein sequence ID" value="VUC31049.1"/>
    <property type="molecule type" value="Genomic_DNA"/>
</dbReference>
<organism evidence="3 4">
    <name type="scientific">Bionectria ochroleuca</name>
    <name type="common">Gliocladium roseum</name>
    <dbReference type="NCBI Taxonomy" id="29856"/>
    <lineage>
        <taxon>Eukaryota</taxon>
        <taxon>Fungi</taxon>
        <taxon>Dikarya</taxon>
        <taxon>Ascomycota</taxon>
        <taxon>Pezizomycotina</taxon>
        <taxon>Sordariomycetes</taxon>
        <taxon>Hypocreomycetidae</taxon>
        <taxon>Hypocreales</taxon>
        <taxon>Bionectriaceae</taxon>
        <taxon>Clonostachys</taxon>
    </lineage>
</organism>
<reference evidence="3 4" key="1">
    <citation type="submission" date="2019-06" db="EMBL/GenBank/DDBJ databases">
        <authorList>
            <person name="Broberg M."/>
        </authorList>
    </citation>
    <scope>NUCLEOTIDE SEQUENCE [LARGE SCALE GENOMIC DNA]</scope>
</reference>
<evidence type="ECO:0000259" key="2">
    <source>
        <dbReference type="PROSITE" id="PS51462"/>
    </source>
</evidence>
<accession>A0ABY6UM06</accession>
<feature type="domain" description="Nudix hydrolase" evidence="2">
    <location>
        <begin position="51"/>
        <end position="221"/>
    </location>
</feature>
<evidence type="ECO:0000313" key="3">
    <source>
        <dbReference type="EMBL" id="VUC31049.1"/>
    </source>
</evidence>
<evidence type="ECO:0000313" key="4">
    <source>
        <dbReference type="Proteomes" id="UP000766486"/>
    </source>
</evidence>